<accession>A0A9W2ZQ93</accession>
<dbReference type="PANTHER" id="PTHR23227">
    <property type="entry name" value="BUCENTAUR RELATED"/>
    <property type="match status" value="1"/>
</dbReference>
<dbReference type="Gene3D" id="3.60.10.10">
    <property type="entry name" value="Endonuclease/exonuclease/phosphatase"/>
    <property type="match status" value="1"/>
</dbReference>
<sequence>MDGNVLDDDNDNERSDFSDNCSQHAAQSGIVSLVPDNNCDSNKQQELALKKQIDLCGLWIMILLYYSGLPDVHEQGVGFLVHRNYNNCVVNCYPISSRLISIRLKASPFNITIIQAYAPTSTYDDEAVEEFYDQLHEVVNKVPKKDILVVQGDWNAKVGSDSYQTWKGTCGKYSNLSTNERGQRLLEFAKYNNLLLANTLGCHKKSRITTWHSPNGEHHNQIDYIMVQQRFKTSIHTAKTRSFPGADIGSDHDLVMTTLKVHLKKVTKQGPTRTS</sequence>
<organism evidence="2 3">
    <name type="scientific">Biomphalaria glabrata</name>
    <name type="common">Bloodfluke planorb</name>
    <name type="synonym">Freshwater snail</name>
    <dbReference type="NCBI Taxonomy" id="6526"/>
    <lineage>
        <taxon>Eukaryota</taxon>
        <taxon>Metazoa</taxon>
        <taxon>Spiralia</taxon>
        <taxon>Lophotrochozoa</taxon>
        <taxon>Mollusca</taxon>
        <taxon>Gastropoda</taxon>
        <taxon>Heterobranchia</taxon>
        <taxon>Euthyneura</taxon>
        <taxon>Panpulmonata</taxon>
        <taxon>Hygrophila</taxon>
        <taxon>Lymnaeoidea</taxon>
        <taxon>Planorbidae</taxon>
        <taxon>Biomphalaria</taxon>
    </lineage>
</organism>
<dbReference type="OMA" id="HEHEVGF"/>
<dbReference type="InterPro" id="IPR027124">
    <property type="entry name" value="Swc5/CFDP1/2"/>
</dbReference>
<proteinExistence type="predicted"/>
<dbReference type="InterPro" id="IPR036691">
    <property type="entry name" value="Endo/exonu/phosph_ase_sf"/>
</dbReference>
<dbReference type="AlphaFoldDB" id="A0A9W2ZQ93"/>
<feature type="domain" description="Endonuclease/exonuclease/phosphatase" evidence="1">
    <location>
        <begin position="111"/>
        <end position="255"/>
    </location>
</feature>
<dbReference type="InterPro" id="IPR005135">
    <property type="entry name" value="Endo/exonuclease/phosphatase"/>
</dbReference>
<dbReference type="CDD" id="cd09076">
    <property type="entry name" value="L1-EN"/>
    <property type="match status" value="1"/>
</dbReference>
<keyword evidence="2" id="KW-1185">Reference proteome</keyword>
<dbReference type="SUPFAM" id="SSF56219">
    <property type="entry name" value="DNase I-like"/>
    <property type="match status" value="1"/>
</dbReference>
<dbReference type="OrthoDB" id="414666at2759"/>
<evidence type="ECO:0000259" key="1">
    <source>
        <dbReference type="Pfam" id="PF14529"/>
    </source>
</evidence>
<evidence type="ECO:0000313" key="3">
    <source>
        <dbReference type="RefSeq" id="XP_055877104.1"/>
    </source>
</evidence>
<dbReference type="PANTHER" id="PTHR23227:SF67">
    <property type="entry name" value="CRANIOFACIAL DEVELOPMENT PROTEIN 2-LIKE"/>
    <property type="match status" value="1"/>
</dbReference>
<reference evidence="3" key="1">
    <citation type="submission" date="2025-08" db="UniProtKB">
        <authorList>
            <consortium name="RefSeq"/>
        </authorList>
    </citation>
    <scope>IDENTIFICATION</scope>
</reference>
<dbReference type="GO" id="GO:0003824">
    <property type="term" value="F:catalytic activity"/>
    <property type="evidence" value="ECO:0007669"/>
    <property type="project" value="InterPro"/>
</dbReference>
<name>A0A9W2ZQ93_BIOGL</name>
<dbReference type="RefSeq" id="XP_055877104.1">
    <property type="nucleotide sequence ID" value="XM_056021129.1"/>
</dbReference>
<dbReference type="GeneID" id="129924659"/>
<dbReference type="Pfam" id="PF14529">
    <property type="entry name" value="Exo_endo_phos_2"/>
    <property type="match status" value="1"/>
</dbReference>
<evidence type="ECO:0000313" key="2">
    <source>
        <dbReference type="Proteomes" id="UP001165740"/>
    </source>
</evidence>
<gene>
    <name evidence="3" type="primary">LOC129924659</name>
</gene>
<dbReference type="Proteomes" id="UP001165740">
    <property type="component" value="Chromosome 2"/>
</dbReference>
<protein>
    <submittedName>
        <fullName evidence="3">Craniofacial development protein 2-like</fullName>
    </submittedName>
</protein>